<protein>
    <submittedName>
        <fullName evidence="1">Uncharacterized protein</fullName>
    </submittedName>
</protein>
<dbReference type="AlphaFoldDB" id="A0A285RPP5"/>
<keyword evidence="2" id="KW-1185">Reference proteome</keyword>
<dbReference type="OrthoDB" id="9909574at2"/>
<sequence>MSAKDCKTIAGLRLAPQPGHILAFAATVAAAIVPQTGAVSAGEKVTDFVLAQRIEELVVACDADGDGWRKDACEGLADRLRERVPGAAVRLAAGDSSPSVLRVSVEWVRSHETFVMARLSWRRGAEAADQGPVIEFSVNDRRIEASDARPFGRMLADTFPLGG</sequence>
<dbReference type="RefSeq" id="WP_097173918.1">
    <property type="nucleotide sequence ID" value="NZ_OBML01000002.1"/>
</dbReference>
<gene>
    <name evidence="1" type="ORF">SAMN05421512_102110</name>
</gene>
<dbReference type="EMBL" id="OBML01000002">
    <property type="protein sequence ID" value="SOB96093.1"/>
    <property type="molecule type" value="Genomic_DNA"/>
</dbReference>
<accession>A0A285RPP5</accession>
<dbReference type="STRING" id="538381.GCA_001696535_03397"/>
<organism evidence="1 2">
    <name type="scientific">Stappia indica</name>
    <dbReference type="NCBI Taxonomy" id="538381"/>
    <lineage>
        <taxon>Bacteria</taxon>
        <taxon>Pseudomonadati</taxon>
        <taxon>Pseudomonadota</taxon>
        <taxon>Alphaproteobacteria</taxon>
        <taxon>Hyphomicrobiales</taxon>
        <taxon>Stappiaceae</taxon>
        <taxon>Stappia</taxon>
    </lineage>
</organism>
<dbReference type="Proteomes" id="UP000219331">
    <property type="component" value="Unassembled WGS sequence"/>
</dbReference>
<evidence type="ECO:0000313" key="2">
    <source>
        <dbReference type="Proteomes" id="UP000219331"/>
    </source>
</evidence>
<name>A0A285RPP5_9HYPH</name>
<evidence type="ECO:0000313" key="1">
    <source>
        <dbReference type="EMBL" id="SOB96093.1"/>
    </source>
</evidence>
<reference evidence="1 2" key="1">
    <citation type="submission" date="2017-08" db="EMBL/GenBank/DDBJ databases">
        <authorList>
            <person name="de Groot N.N."/>
        </authorList>
    </citation>
    <scope>NUCLEOTIDE SEQUENCE [LARGE SCALE GENOMIC DNA]</scope>
    <source>
        <strain evidence="1 2">USBA 352</strain>
    </source>
</reference>
<proteinExistence type="predicted"/>